<accession>A0A4W2FB11</accession>
<reference evidence="2" key="2">
    <citation type="submission" date="2025-08" db="UniProtKB">
        <authorList>
            <consortium name="Ensembl"/>
        </authorList>
    </citation>
    <scope>IDENTIFICATION</scope>
</reference>
<dbReference type="Ensembl" id="ENSBIXT00005013363.1">
    <property type="protein sequence ID" value="ENSBIXP00005001870.1"/>
    <property type="gene ID" value="ENSBIXG00005008323.1"/>
</dbReference>
<evidence type="ECO:0000313" key="2">
    <source>
        <dbReference type="Ensembl" id="ENSBIXP00005001870.1"/>
    </source>
</evidence>
<evidence type="ECO:0000313" key="3">
    <source>
        <dbReference type="Proteomes" id="UP000429181"/>
    </source>
</evidence>
<proteinExistence type="predicted"/>
<feature type="region of interest" description="Disordered" evidence="1">
    <location>
        <begin position="215"/>
        <end position="235"/>
    </location>
</feature>
<sequence>RKGYRERLPVNLLWPLEGPPLRRLRLPRSAFGLNGHSRRRCRSPCAWFCPYSFPGDRPGSSSGCGRHVVRRRRGCLKDGLAEAAASAAGGGGGGGSGGSGSVEPCRLSIRPVPRPDQCPRTLPLLRAVGERLDDSARPSEETRRGFSSAQIPDHLAFPSDLGSAVPRILNNPPPAHLQLCSQPRLKSFTHTGVPLSLQPPPWPLNFLHAHLRGTPGSLSEGGLLKNRRGPELRSF</sequence>
<feature type="region of interest" description="Disordered" evidence="1">
    <location>
        <begin position="85"/>
        <end position="110"/>
    </location>
</feature>
<organism evidence="2 3">
    <name type="scientific">Bos indicus x Bos taurus</name>
    <name type="common">Hybrid cattle</name>
    <dbReference type="NCBI Taxonomy" id="30522"/>
    <lineage>
        <taxon>Eukaryota</taxon>
        <taxon>Metazoa</taxon>
        <taxon>Chordata</taxon>
        <taxon>Craniata</taxon>
        <taxon>Vertebrata</taxon>
        <taxon>Euteleostomi</taxon>
        <taxon>Mammalia</taxon>
        <taxon>Eutheria</taxon>
        <taxon>Laurasiatheria</taxon>
        <taxon>Artiodactyla</taxon>
        <taxon>Ruminantia</taxon>
        <taxon>Pecora</taxon>
        <taxon>Bovidae</taxon>
        <taxon>Bovinae</taxon>
        <taxon>Bos</taxon>
    </lineage>
</organism>
<reference evidence="2 3" key="1">
    <citation type="submission" date="2018-11" db="EMBL/GenBank/DDBJ databases">
        <title>Haplotype-resolved cattle genomes.</title>
        <authorList>
            <person name="Low W.Y."/>
            <person name="Tearle R."/>
            <person name="Bickhart D.M."/>
            <person name="Rosen B.D."/>
            <person name="Koren S."/>
            <person name="Rhie A."/>
            <person name="Hiendleder S."/>
            <person name="Phillippy A.M."/>
            <person name="Smith T.P.L."/>
            <person name="Williams J.L."/>
        </authorList>
    </citation>
    <scope>NUCLEOTIDE SEQUENCE [LARGE SCALE GENOMIC DNA]</scope>
</reference>
<dbReference type="AlphaFoldDB" id="A0A4W2FB11"/>
<name>A0A4W2FB11_BOBOX</name>
<evidence type="ECO:0000256" key="1">
    <source>
        <dbReference type="SAM" id="MobiDB-lite"/>
    </source>
</evidence>
<protein>
    <submittedName>
        <fullName evidence="2">Uncharacterized protein</fullName>
    </submittedName>
</protein>
<feature type="compositionally biased region" description="Gly residues" evidence="1">
    <location>
        <begin position="88"/>
        <end position="100"/>
    </location>
</feature>
<dbReference type="Proteomes" id="UP000429181">
    <property type="component" value="Chromosome 3"/>
</dbReference>